<dbReference type="SUPFAM" id="SSF53041">
    <property type="entry name" value="Resolvase-like"/>
    <property type="match status" value="1"/>
</dbReference>
<sequence length="517" mass="60142">MPNAIIYTRVSTDEQANKGFSLPHQKSVLEFYCQHKNINILRHFQEDYSAKNFDRPAFKELTSYIKANRKTIDYLLFTRWDRFSRNQEEAYRVIREFKNLGIEVNAIEQPLDLSQPDSKVMLAVYLVIPEVENDKNSIRTKEGLRRAMKEGCFVGMAPYGYKNYRDENGKATLTFNNGVSDIIRKAFIDYSKGVLSAEEVRKKYYGKGLKITKQSMLNMLKNPVYCGKILIKEWKKEDEIIVDGLHPAIIDEDTFDTVQRIISGKHKAKIHKFSEIDEKLPLRGHLLCKNCERSLTGSASKGRNGKRHFYYHCQPKCKERYKADEVNKLYEDLLSELVIEQDVLELYKEILEETFSGEQKSRDLRIRQIKLDLKKLDARMESIEEKFFDDLIDVGTYNSMKGKTQKKLNDLNAEKARIESLNRNLEEYLKLGISFMHGIDKLYKSSPANIKKKITGSIFPEKLIYFKNKYRTAKLDPFIALILSKHKAFKRLEIKNPAKNDGKSKKAPPLGLEPRTL</sequence>
<dbReference type="InterPro" id="IPR050639">
    <property type="entry name" value="SSR_resolvase"/>
</dbReference>
<dbReference type="Pfam" id="PF07508">
    <property type="entry name" value="Recombinase"/>
    <property type="match status" value="1"/>
</dbReference>
<dbReference type="PANTHER" id="PTHR30461:SF2">
    <property type="entry name" value="SERINE RECOMBINASE PINE-RELATED"/>
    <property type="match status" value="1"/>
</dbReference>
<dbReference type="Gene3D" id="3.90.1750.20">
    <property type="entry name" value="Putative Large Serine Recombinase, Chain B, Domain 2"/>
    <property type="match status" value="1"/>
</dbReference>
<dbReference type="PANTHER" id="PTHR30461">
    <property type="entry name" value="DNA-INVERTASE FROM LAMBDOID PROPHAGE"/>
    <property type="match status" value="1"/>
</dbReference>
<dbReference type="Proteomes" id="UP001203687">
    <property type="component" value="Unassembled WGS sequence"/>
</dbReference>
<protein>
    <submittedName>
        <fullName evidence="7">Recombinase family protein</fullName>
    </submittedName>
</protein>
<evidence type="ECO:0000256" key="4">
    <source>
        <dbReference type="SAM" id="MobiDB-lite"/>
    </source>
</evidence>
<dbReference type="Pfam" id="PF13408">
    <property type="entry name" value="Zn_ribbon_recom"/>
    <property type="match status" value="1"/>
</dbReference>
<reference evidence="7" key="1">
    <citation type="submission" date="2022-04" db="EMBL/GenBank/DDBJ databases">
        <authorList>
            <person name="Ren T."/>
        </authorList>
    </citation>
    <scope>NUCLEOTIDE SEQUENCE</scope>
    <source>
        <strain evidence="7">F63249</strain>
    </source>
</reference>
<keyword evidence="1" id="KW-0238">DNA-binding</keyword>
<evidence type="ECO:0000313" key="8">
    <source>
        <dbReference type="Proteomes" id="UP001203687"/>
    </source>
</evidence>
<accession>A0ABT0H403</accession>
<evidence type="ECO:0000256" key="1">
    <source>
        <dbReference type="ARBA" id="ARBA00023125"/>
    </source>
</evidence>
<evidence type="ECO:0000313" key="7">
    <source>
        <dbReference type="EMBL" id="MCK8479078.1"/>
    </source>
</evidence>
<dbReference type="CDD" id="cd00338">
    <property type="entry name" value="Ser_Recombinase"/>
    <property type="match status" value="1"/>
</dbReference>
<feature type="coiled-coil region" evidence="3">
    <location>
        <begin position="366"/>
        <end position="431"/>
    </location>
</feature>
<keyword evidence="3" id="KW-0175">Coiled coil</keyword>
<keyword evidence="2" id="KW-0233">DNA recombination</keyword>
<evidence type="ECO:0000256" key="3">
    <source>
        <dbReference type="SAM" id="Coils"/>
    </source>
</evidence>
<dbReference type="InterPro" id="IPR038109">
    <property type="entry name" value="DNA_bind_recomb_sf"/>
</dbReference>
<dbReference type="RefSeq" id="WP_248411514.1">
    <property type="nucleotide sequence ID" value="NZ_JALPQF010000001.1"/>
</dbReference>
<dbReference type="EMBL" id="JALPQF010000001">
    <property type="protein sequence ID" value="MCK8479078.1"/>
    <property type="molecule type" value="Genomic_DNA"/>
</dbReference>
<proteinExistence type="predicted"/>
<evidence type="ECO:0000256" key="2">
    <source>
        <dbReference type="ARBA" id="ARBA00023172"/>
    </source>
</evidence>
<keyword evidence="8" id="KW-1185">Reference proteome</keyword>
<comment type="caution">
    <text evidence="7">The sequence shown here is derived from an EMBL/GenBank/DDBJ whole genome shotgun (WGS) entry which is preliminary data.</text>
</comment>
<dbReference type="InterPro" id="IPR011109">
    <property type="entry name" value="DNA_bind_recombinase_dom"/>
</dbReference>
<feature type="domain" description="Recombinase" evidence="6">
    <location>
        <begin position="158"/>
        <end position="268"/>
    </location>
</feature>
<gene>
    <name evidence="7" type="ORF">MUY34_00520</name>
</gene>
<organism evidence="7 8">
    <name type="scientific">Psychroserpens algicola</name>
    <dbReference type="NCBI Taxonomy" id="1719034"/>
    <lineage>
        <taxon>Bacteria</taxon>
        <taxon>Pseudomonadati</taxon>
        <taxon>Bacteroidota</taxon>
        <taxon>Flavobacteriia</taxon>
        <taxon>Flavobacteriales</taxon>
        <taxon>Flavobacteriaceae</taxon>
        <taxon>Psychroserpens</taxon>
    </lineage>
</organism>
<feature type="region of interest" description="Disordered" evidence="4">
    <location>
        <begin position="494"/>
        <end position="517"/>
    </location>
</feature>
<name>A0ABT0H403_9FLAO</name>
<dbReference type="InterPro" id="IPR036162">
    <property type="entry name" value="Resolvase-like_N_sf"/>
</dbReference>
<dbReference type="Gene3D" id="3.40.50.1390">
    <property type="entry name" value="Resolvase, N-terminal catalytic domain"/>
    <property type="match status" value="1"/>
</dbReference>
<dbReference type="PROSITE" id="PS51737">
    <property type="entry name" value="RECOMBINASE_DNA_BIND"/>
    <property type="match status" value="1"/>
</dbReference>
<dbReference type="PROSITE" id="PS51736">
    <property type="entry name" value="RECOMBINASES_3"/>
    <property type="match status" value="1"/>
</dbReference>
<feature type="domain" description="Resolvase/invertase-type recombinase catalytic" evidence="5">
    <location>
        <begin position="3"/>
        <end position="151"/>
    </location>
</feature>
<dbReference type="InterPro" id="IPR025827">
    <property type="entry name" value="Zn_ribbon_recom_dom"/>
</dbReference>
<feature type="compositionally biased region" description="Basic and acidic residues" evidence="4">
    <location>
        <begin position="494"/>
        <end position="504"/>
    </location>
</feature>
<dbReference type="InterPro" id="IPR006119">
    <property type="entry name" value="Resolv_N"/>
</dbReference>
<dbReference type="Pfam" id="PF00239">
    <property type="entry name" value="Resolvase"/>
    <property type="match status" value="1"/>
</dbReference>
<evidence type="ECO:0000259" key="5">
    <source>
        <dbReference type="PROSITE" id="PS51736"/>
    </source>
</evidence>
<evidence type="ECO:0000259" key="6">
    <source>
        <dbReference type="PROSITE" id="PS51737"/>
    </source>
</evidence>
<dbReference type="SMART" id="SM00857">
    <property type="entry name" value="Resolvase"/>
    <property type="match status" value="1"/>
</dbReference>